<organism evidence="2 3">
    <name type="scientific">Lentinula edodes</name>
    <name type="common">Shiitake mushroom</name>
    <name type="synonym">Lentinus edodes</name>
    <dbReference type="NCBI Taxonomy" id="5353"/>
    <lineage>
        <taxon>Eukaryota</taxon>
        <taxon>Fungi</taxon>
        <taxon>Dikarya</taxon>
        <taxon>Basidiomycota</taxon>
        <taxon>Agaricomycotina</taxon>
        <taxon>Agaricomycetes</taxon>
        <taxon>Agaricomycetidae</taxon>
        <taxon>Agaricales</taxon>
        <taxon>Marasmiineae</taxon>
        <taxon>Omphalotaceae</taxon>
        <taxon>Lentinula</taxon>
    </lineage>
</organism>
<feature type="region of interest" description="Disordered" evidence="1">
    <location>
        <begin position="676"/>
        <end position="735"/>
    </location>
</feature>
<feature type="compositionally biased region" description="Polar residues" evidence="1">
    <location>
        <begin position="712"/>
        <end position="722"/>
    </location>
</feature>
<protein>
    <submittedName>
        <fullName evidence="2">Uncharacterized protein</fullName>
    </submittedName>
</protein>
<evidence type="ECO:0000313" key="3">
    <source>
        <dbReference type="Proteomes" id="UP000188533"/>
    </source>
</evidence>
<dbReference type="Proteomes" id="UP000188533">
    <property type="component" value="Unassembled WGS sequence"/>
</dbReference>
<feature type="compositionally biased region" description="Low complexity" evidence="1">
    <location>
        <begin position="636"/>
        <end position="650"/>
    </location>
</feature>
<feature type="region of interest" description="Disordered" evidence="1">
    <location>
        <begin position="429"/>
        <end position="486"/>
    </location>
</feature>
<feature type="compositionally biased region" description="Acidic residues" evidence="1">
    <location>
        <begin position="429"/>
        <end position="438"/>
    </location>
</feature>
<feature type="region of interest" description="Disordered" evidence="1">
    <location>
        <begin position="629"/>
        <end position="655"/>
    </location>
</feature>
<evidence type="ECO:0000313" key="2">
    <source>
        <dbReference type="EMBL" id="GAW09753.1"/>
    </source>
</evidence>
<sequence>MYFSDYPSSPSIYSAGPDSESISISSTRYSPAPSFCAPEDGLAQLEDYAPSKEIIAYVVDCMVDAVECTTNASKTYKNKRRTSSRLAHFTVFVTNVVASLPLTTPELLLTIAYVDRAQYRNNTEPFTSCDTTERALHRIFLGALALALRYLDKRISIKDIDWQSCTRQFSRADVGRFELDFIQIIKCNDKFTDKELSAYSAVMLAVLESAPNHSLKLRDSSKNTAKSPLHACQIVRVTTTTQTQLFSMESDSTAHRKFNFPPFPSAPEHVTIVPFRDFKDNGLKIQEDDYDGPEVDALNIPTVVIEKRHAGDVCKTRSERTMSVVAPQGGSQNEAQSSELPQQRTWLHRWEDLSTRKSCERYNRNQNRADRIHQATRVFNTGRPWPKTDKHVREQWDQFQLYIGILNIMPIWKPIQDSIELEDDADVEDDFDDDEDLFSPDPKEITRRVEMSTERGERSSYQKKNPRPRPPYENYDKPPVAVQSQQEIDQLLQESRERKADRLNEFLNNPKERVQVYLSSYMRKQGLHYVDRNLTLIPLLIRFYINFLVKEEVFSVESEPELIASLHEALIIINLAEFELPLTSQITKSLPWNDVFSGGCEELFDVRSKEQEMSALEWAQRNQGLFSDVESGENGVSSTAAATVASTPPAEEAKELELEVDIDIVTPTMEQNSDDVLETPTQQKNDAPSPVTTSSSSPWGSDEGTAMDNSEPPANTFGSWNTDLDKADPSAAGWGGMELDDITENLWGGDDADTWEIPPPPTLFPILGPTALPLTHTSGIVEWSMRRIRYVVNPGDDNDSSAANVIASKFPSDGPSADAVESDFSSRLSKVVMEPWLDWETSGEEGDTASPQIKGTSRGSVKVYEKGQGVMYEYDSDVRSNAFAAAPSPNGTSLPAHDPLKHTITLLVAPETAKLLRVGMGLGATWVQIARQTDLRNEQEVRETEIEGSGGESISSPDGSAFTLYKLPVQVSEILFSYDTS</sequence>
<dbReference type="Gene3D" id="1.10.472.10">
    <property type="entry name" value="Cyclin-like"/>
    <property type="match status" value="1"/>
</dbReference>
<keyword evidence="3" id="KW-1185">Reference proteome</keyword>
<comment type="caution">
    <text evidence="2">The sequence shown here is derived from an EMBL/GenBank/DDBJ whole genome shotgun (WGS) entry which is preliminary data.</text>
</comment>
<proteinExistence type="predicted"/>
<feature type="compositionally biased region" description="Basic and acidic residues" evidence="1">
    <location>
        <begin position="441"/>
        <end position="460"/>
    </location>
</feature>
<dbReference type="EMBL" id="BDGU01001246">
    <property type="protein sequence ID" value="GAW09753.1"/>
    <property type="molecule type" value="Genomic_DNA"/>
</dbReference>
<feature type="region of interest" description="Disordered" evidence="1">
    <location>
        <begin position="840"/>
        <end position="860"/>
    </location>
</feature>
<reference evidence="2 3" key="2">
    <citation type="submission" date="2017-02" db="EMBL/GenBank/DDBJ databases">
        <title>A genome survey and senescence transcriptome analysis in Lentinula edodes.</title>
        <authorList>
            <person name="Sakamoto Y."/>
            <person name="Nakade K."/>
            <person name="Sato S."/>
            <person name="Yoshida Y."/>
            <person name="Miyazaki K."/>
            <person name="Natsume S."/>
            <person name="Konno N."/>
        </authorList>
    </citation>
    <scope>NUCLEOTIDE SEQUENCE [LARGE SCALE GENOMIC DNA]</scope>
    <source>
        <strain evidence="2 3">NBRC 111202</strain>
    </source>
</reference>
<reference evidence="2 3" key="1">
    <citation type="submission" date="2016-08" db="EMBL/GenBank/DDBJ databases">
        <authorList>
            <consortium name="Lentinula edodes genome sequencing consortium"/>
            <person name="Sakamoto Y."/>
            <person name="Nakade K."/>
            <person name="Sato S."/>
            <person name="Yoshida Y."/>
            <person name="Miyazaki K."/>
            <person name="Natsume S."/>
            <person name="Konno N."/>
        </authorList>
    </citation>
    <scope>NUCLEOTIDE SEQUENCE [LARGE SCALE GENOMIC DNA]</scope>
    <source>
        <strain evidence="2 3">NBRC 111202</strain>
    </source>
</reference>
<name>A0A1Q3ERE2_LENED</name>
<dbReference type="AlphaFoldDB" id="A0A1Q3ERE2"/>
<evidence type="ECO:0000256" key="1">
    <source>
        <dbReference type="SAM" id="MobiDB-lite"/>
    </source>
</evidence>
<gene>
    <name evidence="2" type="ORF">LENED_011939</name>
</gene>
<feature type="compositionally biased region" description="Polar residues" evidence="1">
    <location>
        <begin position="849"/>
        <end position="859"/>
    </location>
</feature>
<accession>A0A1Q3ERE2</accession>
<feature type="compositionally biased region" description="Low complexity" evidence="1">
    <location>
        <begin position="688"/>
        <end position="698"/>
    </location>
</feature>
<dbReference type="STRING" id="5353.A0A1Q3ERE2"/>